<reference evidence="1" key="1">
    <citation type="submission" date="2014-09" db="EMBL/GenBank/DDBJ databases">
        <authorList>
            <person name="Magalhaes I.L.F."/>
            <person name="Oliveira U."/>
            <person name="Santos F.R."/>
            <person name="Vidigal T.H.D.A."/>
            <person name="Brescovit A.D."/>
            <person name="Santos A.J."/>
        </authorList>
    </citation>
    <scope>NUCLEOTIDE SEQUENCE</scope>
    <source>
        <tissue evidence="1">Shoot tissue taken approximately 20 cm above the soil surface</tissue>
    </source>
</reference>
<proteinExistence type="predicted"/>
<reference evidence="1" key="2">
    <citation type="journal article" date="2015" name="Data Brief">
        <title>Shoot transcriptome of the giant reed, Arundo donax.</title>
        <authorList>
            <person name="Barrero R.A."/>
            <person name="Guerrero F.D."/>
            <person name="Moolhuijzen P."/>
            <person name="Goolsby J.A."/>
            <person name="Tidwell J."/>
            <person name="Bellgard S.E."/>
            <person name="Bellgard M.I."/>
        </authorList>
    </citation>
    <scope>NUCLEOTIDE SEQUENCE</scope>
    <source>
        <tissue evidence="1">Shoot tissue taken approximately 20 cm above the soil surface</tissue>
    </source>
</reference>
<name>A0A0A9CDY5_ARUDO</name>
<protein>
    <submittedName>
        <fullName evidence="1">Uncharacterized protein</fullName>
    </submittedName>
</protein>
<evidence type="ECO:0000313" key="1">
    <source>
        <dbReference type="EMBL" id="JAD72643.1"/>
    </source>
</evidence>
<accession>A0A0A9CDY5</accession>
<organism evidence="1">
    <name type="scientific">Arundo donax</name>
    <name type="common">Giant reed</name>
    <name type="synonym">Donax arundinaceus</name>
    <dbReference type="NCBI Taxonomy" id="35708"/>
    <lineage>
        <taxon>Eukaryota</taxon>
        <taxon>Viridiplantae</taxon>
        <taxon>Streptophyta</taxon>
        <taxon>Embryophyta</taxon>
        <taxon>Tracheophyta</taxon>
        <taxon>Spermatophyta</taxon>
        <taxon>Magnoliopsida</taxon>
        <taxon>Liliopsida</taxon>
        <taxon>Poales</taxon>
        <taxon>Poaceae</taxon>
        <taxon>PACMAD clade</taxon>
        <taxon>Arundinoideae</taxon>
        <taxon>Arundineae</taxon>
        <taxon>Arundo</taxon>
    </lineage>
</organism>
<dbReference type="AlphaFoldDB" id="A0A0A9CDY5"/>
<sequence>MMLWSSGTVVCPLWYLRKAFLKT</sequence>
<dbReference type="EMBL" id="GBRH01225252">
    <property type="protein sequence ID" value="JAD72643.1"/>
    <property type="molecule type" value="Transcribed_RNA"/>
</dbReference>